<feature type="region of interest" description="Disordered" evidence="1">
    <location>
        <begin position="1"/>
        <end position="178"/>
    </location>
</feature>
<dbReference type="AlphaFoldDB" id="A0A6J4QEF6"/>
<proteinExistence type="predicted"/>
<feature type="non-terminal residue" evidence="2">
    <location>
        <position position="1"/>
    </location>
</feature>
<dbReference type="EMBL" id="CADCUU010000478">
    <property type="protein sequence ID" value="CAA9435668.1"/>
    <property type="molecule type" value="Genomic_DNA"/>
</dbReference>
<feature type="non-terminal residue" evidence="2">
    <location>
        <position position="178"/>
    </location>
</feature>
<feature type="compositionally biased region" description="Basic and acidic residues" evidence="1">
    <location>
        <begin position="59"/>
        <end position="68"/>
    </location>
</feature>
<sequence length="178" mass="18905">ADGGRRGADARGREGAAAGGRGQGELQLRRGRRPRCGRAVGGSVRVAVHRRRHRRQDRRARPVGDLHPWRAQAHGHRRGGVRAAGRGQGRGGDPADLHGPGRDQGGVQPAPDPRGGGCGGHPCDRVGRRGDARSPCRGRDAGPCERGARGVDLPLRHAHDPRGQGPHGRGRHRHEDGM</sequence>
<feature type="compositionally biased region" description="Basic residues" evidence="1">
    <location>
        <begin position="47"/>
        <end position="58"/>
    </location>
</feature>
<feature type="compositionally biased region" description="Basic and acidic residues" evidence="1">
    <location>
        <begin position="1"/>
        <end position="14"/>
    </location>
</feature>
<organism evidence="2">
    <name type="scientific">uncultured Rubellimicrobium sp</name>
    <dbReference type="NCBI Taxonomy" id="543078"/>
    <lineage>
        <taxon>Bacteria</taxon>
        <taxon>Pseudomonadati</taxon>
        <taxon>Pseudomonadota</taxon>
        <taxon>Alphaproteobacteria</taxon>
        <taxon>Rhodobacterales</taxon>
        <taxon>Roseobacteraceae</taxon>
        <taxon>Rubellimicrobium</taxon>
        <taxon>environmental samples</taxon>
    </lineage>
</organism>
<feature type="compositionally biased region" description="Low complexity" evidence="1">
    <location>
        <begin position="37"/>
        <end position="46"/>
    </location>
</feature>
<evidence type="ECO:0000313" key="2">
    <source>
        <dbReference type="EMBL" id="CAA9435668.1"/>
    </source>
</evidence>
<gene>
    <name evidence="2" type="ORF">AVDCRST_MAG15-3169</name>
</gene>
<evidence type="ECO:0000256" key="1">
    <source>
        <dbReference type="SAM" id="MobiDB-lite"/>
    </source>
</evidence>
<reference evidence="2" key="1">
    <citation type="submission" date="2020-02" db="EMBL/GenBank/DDBJ databases">
        <authorList>
            <person name="Meier V. D."/>
        </authorList>
    </citation>
    <scope>NUCLEOTIDE SEQUENCE</scope>
    <source>
        <strain evidence="2">AVDCRST_MAG15</strain>
    </source>
</reference>
<accession>A0A6J4QEF6</accession>
<name>A0A6J4QEF6_9RHOB</name>
<protein>
    <submittedName>
        <fullName evidence="2">Imidazole glycerol phosphate synthase cyclase subunit HisF</fullName>
    </submittedName>
</protein>
<feature type="compositionally biased region" description="Basic and acidic residues" evidence="1">
    <location>
        <begin position="122"/>
        <end position="162"/>
    </location>
</feature>